<evidence type="ECO:0000313" key="11">
    <source>
        <dbReference type="Proteomes" id="UP000515847"/>
    </source>
</evidence>
<dbReference type="GO" id="GO:0016491">
    <property type="term" value="F:oxidoreductase activity"/>
    <property type="evidence" value="ECO:0007669"/>
    <property type="project" value="UniProtKB-KW"/>
</dbReference>
<dbReference type="AlphaFoldDB" id="A0A7G6E3P4"/>
<dbReference type="PROSITE" id="PS51379">
    <property type="entry name" value="4FE4S_FER_2"/>
    <property type="match status" value="3"/>
</dbReference>
<protein>
    <submittedName>
        <fullName evidence="10">4Fe-4S dicluster domain-containing protein</fullName>
    </submittedName>
</protein>
<evidence type="ECO:0000256" key="4">
    <source>
        <dbReference type="ARBA" id="ARBA00022723"/>
    </source>
</evidence>
<dbReference type="GO" id="GO:0051539">
    <property type="term" value="F:4 iron, 4 sulfur cluster binding"/>
    <property type="evidence" value="ECO:0007669"/>
    <property type="project" value="UniProtKB-KW"/>
</dbReference>
<dbReference type="EMBL" id="CP045798">
    <property type="protein sequence ID" value="QNB46698.1"/>
    <property type="molecule type" value="Genomic_DNA"/>
</dbReference>
<dbReference type="OrthoDB" id="9795268at2"/>
<feature type="domain" description="4Fe-4S ferredoxin-type" evidence="9">
    <location>
        <begin position="606"/>
        <end position="635"/>
    </location>
</feature>
<evidence type="ECO:0000256" key="8">
    <source>
        <dbReference type="ARBA" id="ARBA00023014"/>
    </source>
</evidence>
<keyword evidence="7" id="KW-0408">Iron</keyword>
<dbReference type="Pfam" id="PF13237">
    <property type="entry name" value="Fer4_10"/>
    <property type="match status" value="1"/>
</dbReference>
<keyword evidence="5" id="KW-0274">FAD</keyword>
<evidence type="ECO:0000256" key="2">
    <source>
        <dbReference type="ARBA" id="ARBA00006561"/>
    </source>
</evidence>
<dbReference type="InterPro" id="IPR017900">
    <property type="entry name" value="4Fe4S_Fe_S_CS"/>
</dbReference>
<feature type="domain" description="4Fe-4S ferredoxin-type" evidence="9">
    <location>
        <begin position="575"/>
        <end position="604"/>
    </location>
</feature>
<keyword evidence="3" id="KW-0004">4Fe-4S</keyword>
<accession>A0A7G6E3P4</accession>
<dbReference type="InterPro" id="IPR039650">
    <property type="entry name" value="HdrA-like"/>
</dbReference>
<dbReference type="Pfam" id="PF12831">
    <property type="entry name" value="FAD_oxidored"/>
    <property type="match status" value="1"/>
</dbReference>
<sequence length="649" mass="70775">MTERIGVYVCHCGSNIASVVDVASLAEKAKTWPQVVISRDYKYMCSDPGQEYIKKDIEEYGLSRVVVAACSPRMHESTFRRALEKAGLNGYLLEMANIREHCSWVTTDKQLATQKALNLTRAAVKRVVYHQPIVEREVSVNPATLVVGGGISGIQAALQVAEAGHLVYLVEKEAYIGGHMAQFDKTFPTLDCAACILTPKMVQVGDHPNITLLTSSEVTAVEGYVGNFTVTVREKPRYINPVECTGCGDCVAACVLKDTIPTDFDLGLSKRGAAYIPFPQAVPLRAVIDDKHCLLLNRKKCSMECVKACQRRAINFAQKDKYHTIQVGTIILATGYELFDAAKAPQYGFGRYDNVINGLQFERMTNASGPTQGKIVMKNGEEPKRVAILHCIGSRDANYQRYCSRVCCMSSVKFAHMVKDHTNAEVYEFYIDMRTFGKQYEEFYNRVLEEGVNFIRGKGAEVTKVDGQLVVRAEDTLLGAFREIPVDMVILNTALVPRHDAEHVAQVFGISRSADGFFLESHIKLDPVTTTTDGIYLAGCCQSPKDIPDSVAQGSAAAAQSLSVIATGKVKISPITASVNKELCAGCRICVGLCPFRSIQIDKATGRASINEAVCKGCGTCAAACPSGAITVLHFNDEQILAQIEGVLA</sequence>
<evidence type="ECO:0000256" key="1">
    <source>
        <dbReference type="ARBA" id="ARBA00001974"/>
    </source>
</evidence>
<keyword evidence="11" id="KW-1185">Reference proteome</keyword>
<gene>
    <name evidence="10" type="ORF">BR63_10505</name>
</gene>
<dbReference type="Gene3D" id="3.30.70.20">
    <property type="match status" value="1"/>
</dbReference>
<reference evidence="10 11" key="1">
    <citation type="journal article" date="2019" name="Front. Microbiol.">
        <title>Thermoanaerosceptrum fracticalcis gen. nov. sp. nov., a Novel Fumarate-Fermenting Microorganism From a Deep Fractured Carbonate Aquifer of the US Great Basin.</title>
        <authorList>
            <person name="Hamilton-Brehm S.D."/>
            <person name="Stewart L.E."/>
            <person name="Zavarin M."/>
            <person name="Caldwell M."/>
            <person name="Lawson P.A."/>
            <person name="Onstott T.C."/>
            <person name="Grzymski J."/>
            <person name="Neveux I."/>
            <person name="Lollar B.S."/>
            <person name="Russell C.E."/>
            <person name="Moser D.P."/>
        </authorList>
    </citation>
    <scope>NUCLEOTIDE SEQUENCE [LARGE SCALE GENOMIC DNA]</scope>
    <source>
        <strain evidence="10 11">DRI-13</strain>
    </source>
</reference>
<keyword evidence="8" id="KW-0411">Iron-sulfur</keyword>
<keyword evidence="4" id="KW-0479">Metal-binding</keyword>
<evidence type="ECO:0000259" key="9">
    <source>
        <dbReference type="PROSITE" id="PS51379"/>
    </source>
</evidence>
<evidence type="ECO:0000256" key="6">
    <source>
        <dbReference type="ARBA" id="ARBA00023002"/>
    </source>
</evidence>
<dbReference type="PANTHER" id="PTHR43498">
    <property type="entry name" value="FERREDOXIN:COB-COM HETERODISULFIDE REDUCTASE SUBUNIT A"/>
    <property type="match status" value="1"/>
</dbReference>
<organism evidence="10 11">
    <name type="scientific">Thermanaerosceptrum fracticalcis</name>
    <dbReference type="NCBI Taxonomy" id="1712410"/>
    <lineage>
        <taxon>Bacteria</taxon>
        <taxon>Bacillati</taxon>
        <taxon>Bacillota</taxon>
        <taxon>Clostridia</taxon>
        <taxon>Eubacteriales</taxon>
        <taxon>Peptococcaceae</taxon>
        <taxon>Thermanaerosceptrum</taxon>
    </lineage>
</organism>
<proteinExistence type="inferred from homology"/>
<dbReference type="GO" id="GO:0046872">
    <property type="term" value="F:metal ion binding"/>
    <property type="evidence" value="ECO:0007669"/>
    <property type="project" value="UniProtKB-KW"/>
</dbReference>
<dbReference type="Gene3D" id="3.40.50.720">
    <property type="entry name" value="NAD(P)-binding Rossmann-like Domain"/>
    <property type="match status" value="1"/>
</dbReference>
<evidence type="ECO:0000256" key="3">
    <source>
        <dbReference type="ARBA" id="ARBA00022485"/>
    </source>
</evidence>
<dbReference type="SUPFAM" id="SSF54862">
    <property type="entry name" value="4Fe-4S ferredoxins"/>
    <property type="match status" value="1"/>
</dbReference>
<dbReference type="PANTHER" id="PTHR43498:SF1">
    <property type="entry name" value="COB--COM HETERODISULFIDE REDUCTASE IRON-SULFUR SUBUNIT A"/>
    <property type="match status" value="1"/>
</dbReference>
<keyword evidence="5" id="KW-0285">Flavoprotein</keyword>
<dbReference type="PROSITE" id="PS00198">
    <property type="entry name" value="4FE4S_FER_1"/>
    <property type="match status" value="1"/>
</dbReference>
<dbReference type="KEGG" id="tfr:BR63_10505"/>
<keyword evidence="6" id="KW-0560">Oxidoreductase</keyword>
<comment type="cofactor">
    <cofactor evidence="1">
        <name>FAD</name>
        <dbReference type="ChEBI" id="CHEBI:57692"/>
    </cofactor>
</comment>
<evidence type="ECO:0000256" key="5">
    <source>
        <dbReference type="ARBA" id="ARBA00022827"/>
    </source>
</evidence>
<evidence type="ECO:0000256" key="7">
    <source>
        <dbReference type="ARBA" id="ARBA00023004"/>
    </source>
</evidence>
<dbReference type="InterPro" id="IPR017896">
    <property type="entry name" value="4Fe4S_Fe-S-bd"/>
</dbReference>
<name>A0A7G6E3P4_THEFR</name>
<dbReference type="Proteomes" id="UP000515847">
    <property type="component" value="Chromosome"/>
</dbReference>
<feature type="domain" description="4Fe-4S ferredoxin-type" evidence="9">
    <location>
        <begin position="235"/>
        <end position="265"/>
    </location>
</feature>
<dbReference type="InterPro" id="IPR036188">
    <property type="entry name" value="FAD/NAD-bd_sf"/>
</dbReference>
<dbReference type="SUPFAM" id="SSF51905">
    <property type="entry name" value="FAD/NAD(P)-binding domain"/>
    <property type="match status" value="1"/>
</dbReference>
<evidence type="ECO:0000313" key="10">
    <source>
        <dbReference type="EMBL" id="QNB46698.1"/>
    </source>
</evidence>
<comment type="similarity">
    <text evidence="2">Belongs to the HdrA family.</text>
</comment>
<dbReference type="RefSeq" id="WP_034420064.1">
    <property type="nucleotide sequence ID" value="NZ_CP045798.1"/>
</dbReference>